<protein>
    <submittedName>
        <fullName evidence="2">Uncharacterized protein</fullName>
    </submittedName>
</protein>
<feature type="chain" id="PRO_5045619319" evidence="1">
    <location>
        <begin position="27"/>
        <end position="162"/>
    </location>
</feature>
<feature type="signal peptide" evidence="1">
    <location>
        <begin position="1"/>
        <end position="26"/>
    </location>
</feature>
<proteinExistence type="predicted"/>
<name>A0ABX6IEX9_9ACTN</name>
<dbReference type="SUPFAM" id="SSF49319">
    <property type="entry name" value="Actinoxanthin-like"/>
    <property type="match status" value="1"/>
</dbReference>
<gene>
    <name evidence="2" type="ORF">GII31_02065</name>
</gene>
<evidence type="ECO:0000313" key="2">
    <source>
        <dbReference type="EMBL" id="QHN33868.1"/>
    </source>
</evidence>
<accession>A0ABX6IEX9</accession>
<organism evidence="2 3">
    <name type="scientific">Gordonia pseudamarae</name>
    <dbReference type="NCBI Taxonomy" id="2831662"/>
    <lineage>
        <taxon>Bacteria</taxon>
        <taxon>Bacillati</taxon>
        <taxon>Actinomycetota</taxon>
        <taxon>Actinomycetes</taxon>
        <taxon>Mycobacteriales</taxon>
        <taxon>Gordoniaceae</taxon>
        <taxon>Gordonia</taxon>
    </lineage>
</organism>
<dbReference type="RefSeq" id="WP_213246359.1">
    <property type="nucleotide sequence ID" value="NZ_CP045806.1"/>
</dbReference>
<evidence type="ECO:0000256" key="1">
    <source>
        <dbReference type="SAM" id="SignalP"/>
    </source>
</evidence>
<sequence>MASRMSGIAAVAAALSMAVAAGPAAAAPSPAISVSDRSVYVGQVVEFSASGLDPASGYYVMLCQNQPSFFAICARPGEIADSFVHLSNRDTQAHRISKAGTASGRLRIALHDTSLFGPIPNDTRINCALGGCSVAIVEDHQHSTSPGGMVPRRIAAVGVSVR</sequence>
<dbReference type="InterPro" id="IPR027273">
    <property type="entry name" value="Neocarzinostatin-like"/>
</dbReference>
<keyword evidence="1" id="KW-0732">Signal</keyword>
<dbReference type="Gene3D" id="2.60.40.230">
    <property type="entry name" value="Neocarzinostatin-like"/>
    <property type="match status" value="1"/>
</dbReference>
<dbReference type="Proteomes" id="UP001059836">
    <property type="component" value="Chromosome"/>
</dbReference>
<evidence type="ECO:0000313" key="3">
    <source>
        <dbReference type="Proteomes" id="UP001059836"/>
    </source>
</evidence>
<keyword evidence="3" id="KW-1185">Reference proteome</keyword>
<dbReference type="EMBL" id="CP045809">
    <property type="protein sequence ID" value="QHN33868.1"/>
    <property type="molecule type" value="Genomic_DNA"/>
</dbReference>
<reference evidence="2" key="1">
    <citation type="journal article" date="2021" name="Nat. Microbiol.">
        <title>Cocultivation of an ultrasmall environmental parasitic bacterium with lytic ability against bacteria associated with wastewater foams.</title>
        <authorList>
            <person name="Batinovic S."/>
            <person name="Rose J.J.A."/>
            <person name="Ratcliffe J."/>
            <person name="Seviour R.J."/>
            <person name="Petrovski S."/>
        </authorList>
    </citation>
    <scope>NUCLEOTIDE SEQUENCE</scope>
    <source>
        <strain evidence="2">CON9</strain>
    </source>
</reference>